<dbReference type="CDD" id="cd07067">
    <property type="entry name" value="HP_PGM_like"/>
    <property type="match status" value="1"/>
</dbReference>
<gene>
    <name evidence="1" type="ORF">HW561_20635</name>
</gene>
<evidence type="ECO:0000313" key="1">
    <source>
        <dbReference type="EMBL" id="NVO58204.1"/>
    </source>
</evidence>
<comment type="caution">
    <text evidence="1">The sequence shown here is derived from an EMBL/GenBank/DDBJ whole genome shotgun (WGS) entry which is preliminary data.</text>
</comment>
<dbReference type="InterPro" id="IPR013078">
    <property type="entry name" value="His_Pase_superF_clade-1"/>
</dbReference>
<dbReference type="RefSeq" id="WP_176867248.1">
    <property type="nucleotide sequence ID" value="NZ_JABXWT010000020.1"/>
</dbReference>
<proteinExistence type="predicted"/>
<name>A0ABX2PYY2_9RHOB</name>
<dbReference type="Pfam" id="PF00300">
    <property type="entry name" value="His_Phos_1"/>
    <property type="match status" value="1"/>
</dbReference>
<accession>A0ABX2PYY2</accession>
<protein>
    <submittedName>
        <fullName evidence="1">Histidine phosphatase family protein</fullName>
    </submittedName>
</protein>
<organism evidence="1 2">
    <name type="scientific">Ruegeria haliotis</name>
    <dbReference type="NCBI Taxonomy" id="2747601"/>
    <lineage>
        <taxon>Bacteria</taxon>
        <taxon>Pseudomonadati</taxon>
        <taxon>Pseudomonadota</taxon>
        <taxon>Alphaproteobacteria</taxon>
        <taxon>Rhodobacterales</taxon>
        <taxon>Roseobacteraceae</taxon>
        <taxon>Ruegeria</taxon>
    </lineage>
</organism>
<reference evidence="1 2" key="1">
    <citation type="submission" date="2020-06" db="EMBL/GenBank/DDBJ databases">
        <authorList>
            <person name="Cao W.R."/>
        </authorList>
    </citation>
    <scope>NUCLEOTIDE SEQUENCE [LARGE SCALE GENOMIC DNA]</scope>
    <source>
        <strain evidence="1 2">B1Z28</strain>
    </source>
</reference>
<dbReference type="Gene3D" id="3.40.50.1240">
    <property type="entry name" value="Phosphoglycerate mutase-like"/>
    <property type="match status" value="1"/>
</dbReference>
<dbReference type="SUPFAM" id="SSF53254">
    <property type="entry name" value="Phosphoglycerate mutase-like"/>
    <property type="match status" value="1"/>
</dbReference>
<evidence type="ECO:0000313" key="2">
    <source>
        <dbReference type="Proteomes" id="UP000630805"/>
    </source>
</evidence>
<sequence>MLRQRPILTRRFPVHKILPTPVMRRRYALRLWTATIILVRHADIAPGGADPSLSAAGQARAELLRDMLQDEGIRAVFVTNTNRSRQTGTPTATAVGVVLSNYPALDAAWLAARVRSHHAGQTVLVVAHSNTVDDIAAAFGASGVLELAEHQFDRMFVISRAWCTSRLVSMRFGAPTP</sequence>
<dbReference type="EMBL" id="JABXWT010000020">
    <property type="protein sequence ID" value="NVO58204.1"/>
    <property type="molecule type" value="Genomic_DNA"/>
</dbReference>
<dbReference type="Proteomes" id="UP000630805">
    <property type="component" value="Unassembled WGS sequence"/>
</dbReference>
<dbReference type="InterPro" id="IPR029033">
    <property type="entry name" value="His_PPase_superfam"/>
</dbReference>
<keyword evidence="2" id="KW-1185">Reference proteome</keyword>